<evidence type="ECO:0000256" key="7">
    <source>
        <dbReference type="ARBA" id="ARBA00023177"/>
    </source>
</evidence>
<dbReference type="GO" id="GO:0005886">
    <property type="term" value="C:plasma membrane"/>
    <property type="evidence" value="ECO:0007669"/>
    <property type="project" value="UniProtKB-SubCell"/>
</dbReference>
<comment type="subcellular location">
    <subcellularLocation>
        <location evidence="8">Cell membrane</location>
        <topology evidence="8">Multi-pass membrane protein</topology>
    </subcellularLocation>
    <subcellularLocation>
        <location evidence="1">Membrane</location>
        <topology evidence="1">Multi-pass membrane protein</topology>
    </subcellularLocation>
</comment>
<dbReference type="InterPro" id="IPR029020">
    <property type="entry name" value="Ammonium/urea_transptr"/>
</dbReference>
<feature type="transmembrane region" description="Helical" evidence="8">
    <location>
        <begin position="371"/>
        <end position="393"/>
    </location>
</feature>
<evidence type="ECO:0000256" key="8">
    <source>
        <dbReference type="RuleBase" id="RU362002"/>
    </source>
</evidence>
<dbReference type="NCBIfam" id="TIGR00836">
    <property type="entry name" value="amt"/>
    <property type="match status" value="1"/>
</dbReference>
<reference evidence="11 12" key="1">
    <citation type="journal article" date="2009" name="Stand. Genomic Sci.">
        <title>Complete genome sequence of Rhodothermus marinus type strain (R-10).</title>
        <authorList>
            <person name="Nolan M."/>
            <person name="Tindall B.J."/>
            <person name="Pomrenke H."/>
            <person name="Lapidus A."/>
            <person name="Copeland A."/>
            <person name="Glavina Del Rio T."/>
            <person name="Lucas S."/>
            <person name="Chen F."/>
            <person name="Tice H."/>
            <person name="Cheng J.F."/>
            <person name="Saunders E."/>
            <person name="Han C."/>
            <person name="Bruce D."/>
            <person name="Goodwin L."/>
            <person name="Chain P."/>
            <person name="Pitluck S."/>
            <person name="Ovchinikova G."/>
            <person name="Pati A."/>
            <person name="Ivanova N."/>
            <person name="Mavromatis K."/>
            <person name="Chen A."/>
            <person name="Palaniappan K."/>
            <person name="Land M."/>
            <person name="Hauser L."/>
            <person name="Chang Y.J."/>
            <person name="Jeffries C.D."/>
            <person name="Brettin T."/>
            <person name="Goker M."/>
            <person name="Bristow J."/>
            <person name="Eisen J.A."/>
            <person name="Markowitz V."/>
            <person name="Hugenholtz P."/>
            <person name="Kyrpides N.C."/>
            <person name="Klenk H.P."/>
            <person name="Detter J.C."/>
        </authorList>
    </citation>
    <scope>NUCLEOTIDE SEQUENCE [LARGE SCALE GENOMIC DNA]</scope>
    <source>
        <strain evidence="12">ATCC 43812 / DSM 4252 / R-10</strain>
    </source>
</reference>
<feature type="transmembrane region" description="Helical" evidence="8">
    <location>
        <begin position="69"/>
        <end position="89"/>
    </location>
</feature>
<feature type="chain" id="PRO_5003010883" description="Ammonium transporter" evidence="9">
    <location>
        <begin position="21"/>
        <end position="454"/>
    </location>
</feature>
<dbReference type="InterPro" id="IPR018047">
    <property type="entry name" value="Ammonium_transpt_CS"/>
</dbReference>
<feature type="signal peptide" evidence="9">
    <location>
        <begin position="1"/>
        <end position="20"/>
    </location>
</feature>
<keyword evidence="3 8" id="KW-0813">Transport</keyword>
<keyword evidence="6 8" id="KW-0472">Membrane</keyword>
<dbReference type="InterPro" id="IPR001905">
    <property type="entry name" value="Ammonium_transpt"/>
</dbReference>
<keyword evidence="4 8" id="KW-0812">Transmembrane</keyword>
<keyword evidence="12" id="KW-1185">Reference proteome</keyword>
<dbReference type="PANTHER" id="PTHR43029">
    <property type="entry name" value="AMMONIUM TRANSPORTER MEP2"/>
    <property type="match status" value="1"/>
</dbReference>
<keyword evidence="9" id="KW-0732">Signal</keyword>
<dbReference type="GO" id="GO:0008519">
    <property type="term" value="F:ammonium channel activity"/>
    <property type="evidence" value="ECO:0007669"/>
    <property type="project" value="InterPro"/>
</dbReference>
<dbReference type="PANTHER" id="PTHR43029:SF10">
    <property type="entry name" value="AMMONIUM TRANSPORTER MEP2"/>
    <property type="match status" value="1"/>
</dbReference>
<name>D0MFE9_RHOM4</name>
<dbReference type="OrthoDB" id="9814202at2"/>
<feature type="transmembrane region" description="Helical" evidence="8">
    <location>
        <begin position="148"/>
        <end position="170"/>
    </location>
</feature>
<comment type="similarity">
    <text evidence="2 8">Belongs to the ammonia transporter channel (TC 1.A.11.2) family.</text>
</comment>
<dbReference type="AlphaFoldDB" id="D0MFE9"/>
<dbReference type="STRING" id="518766.Rmar_2529"/>
<organism evidence="11 12">
    <name type="scientific">Rhodothermus marinus (strain ATCC 43812 / DSM 4252 / R-10)</name>
    <name type="common">Rhodothermus obamensis</name>
    <dbReference type="NCBI Taxonomy" id="518766"/>
    <lineage>
        <taxon>Bacteria</taxon>
        <taxon>Pseudomonadati</taxon>
        <taxon>Rhodothermota</taxon>
        <taxon>Rhodothermia</taxon>
        <taxon>Rhodothermales</taxon>
        <taxon>Rhodothermaceae</taxon>
        <taxon>Rhodothermus</taxon>
    </lineage>
</organism>
<evidence type="ECO:0000256" key="3">
    <source>
        <dbReference type="ARBA" id="ARBA00022448"/>
    </source>
</evidence>
<accession>D0MFE9</accession>
<feature type="transmembrane region" description="Helical" evidence="8">
    <location>
        <begin position="182"/>
        <end position="203"/>
    </location>
</feature>
<evidence type="ECO:0000256" key="1">
    <source>
        <dbReference type="ARBA" id="ARBA00004141"/>
    </source>
</evidence>
<evidence type="ECO:0000256" key="9">
    <source>
        <dbReference type="SAM" id="SignalP"/>
    </source>
</evidence>
<sequence length="454" mass="47155">MRLRFALLLAPGLLAFPAQAQDATSAAISSGDTAWMLIATALVLLMTPALAFFYGGLVRAKNALNTMMMSFIALGVSGVLWALLGYSLAFGEGSAWVGDLSMALLRGVGLEASGSIPHLLFMAFQGTFAIITAALISGAIVERMQFKAYLWFIALWGLLVYAPVAHWVWGGGWLADLGALDFAGGAVVHVNAAAAAIAAVLFLGPRKDYGRQAMLPHNVPFVLLGAGLLWFGWFGFNGGSALTAGEGAALAFVNTMLAPAATLLVWALLDLGREGKVTAVGAATAIVVGLVAITPAAGFIAPWAALLLGAISALPSYFAILWRPRTRFDDSLDVFAAHGLGGITGALLTGIFAQASWGGTDGLLFGNPGQFVAQLVSVLAVLLYSGVVSYLILKALSLFMPVRATARAEAVGLDVVLHGEEAYTDGEGAILLLEHERPNGTVPASVQHPHSVTP</sequence>
<feature type="transmembrane region" description="Helical" evidence="8">
    <location>
        <begin position="36"/>
        <end position="57"/>
    </location>
</feature>
<dbReference type="eggNOG" id="COG0004">
    <property type="taxonomic scope" value="Bacteria"/>
</dbReference>
<dbReference type="InterPro" id="IPR024041">
    <property type="entry name" value="NH4_transpt_AmtB-like_dom"/>
</dbReference>
<dbReference type="Pfam" id="PF00909">
    <property type="entry name" value="Ammonium_transp"/>
    <property type="match status" value="1"/>
</dbReference>
<keyword evidence="7 8" id="KW-0924">Ammonia transport</keyword>
<feature type="domain" description="Ammonium transporter AmtB-like" evidence="10">
    <location>
        <begin position="34"/>
        <end position="423"/>
    </location>
</feature>
<evidence type="ECO:0000256" key="5">
    <source>
        <dbReference type="ARBA" id="ARBA00022989"/>
    </source>
</evidence>
<dbReference type="PRINTS" id="PR00342">
    <property type="entry name" value="RHESUSRHD"/>
</dbReference>
<feature type="transmembrane region" description="Helical" evidence="8">
    <location>
        <begin position="303"/>
        <end position="322"/>
    </location>
</feature>
<feature type="transmembrane region" description="Helical" evidence="8">
    <location>
        <begin position="276"/>
        <end position="297"/>
    </location>
</feature>
<dbReference type="SUPFAM" id="SSF111352">
    <property type="entry name" value="Ammonium transporter"/>
    <property type="match status" value="1"/>
</dbReference>
<feature type="transmembrane region" description="Helical" evidence="8">
    <location>
        <begin position="248"/>
        <end position="269"/>
    </location>
</feature>
<evidence type="ECO:0000313" key="11">
    <source>
        <dbReference type="EMBL" id="ACY49405.1"/>
    </source>
</evidence>
<dbReference type="Gene3D" id="1.10.3430.10">
    <property type="entry name" value="Ammonium transporter AmtB like domains"/>
    <property type="match status" value="1"/>
</dbReference>
<dbReference type="HOGENOM" id="CLU_000445_33_0_10"/>
<dbReference type="Proteomes" id="UP000002221">
    <property type="component" value="Chromosome"/>
</dbReference>
<feature type="transmembrane region" description="Helical" evidence="8">
    <location>
        <begin position="334"/>
        <end position="359"/>
    </location>
</feature>
<gene>
    <name evidence="11" type="ordered locus">Rmar_2529</name>
</gene>
<dbReference type="PROSITE" id="PS01219">
    <property type="entry name" value="AMMONIUM_TRANSP"/>
    <property type="match status" value="1"/>
</dbReference>
<dbReference type="RefSeq" id="WP_012845015.1">
    <property type="nucleotide sequence ID" value="NC_013501.1"/>
</dbReference>
<dbReference type="InterPro" id="IPR002229">
    <property type="entry name" value="RhesusRHD"/>
</dbReference>
<evidence type="ECO:0000259" key="10">
    <source>
        <dbReference type="Pfam" id="PF00909"/>
    </source>
</evidence>
<feature type="transmembrane region" description="Helical" evidence="8">
    <location>
        <begin position="119"/>
        <end position="141"/>
    </location>
</feature>
<proteinExistence type="inferred from homology"/>
<evidence type="ECO:0000256" key="2">
    <source>
        <dbReference type="ARBA" id="ARBA00005887"/>
    </source>
</evidence>
<evidence type="ECO:0000313" key="12">
    <source>
        <dbReference type="Proteomes" id="UP000002221"/>
    </source>
</evidence>
<dbReference type="EMBL" id="CP001807">
    <property type="protein sequence ID" value="ACY49405.1"/>
    <property type="molecule type" value="Genomic_DNA"/>
</dbReference>
<protein>
    <recommendedName>
        <fullName evidence="8">Ammonium transporter</fullName>
    </recommendedName>
</protein>
<dbReference type="KEGG" id="rmr:Rmar_2529"/>
<evidence type="ECO:0000256" key="6">
    <source>
        <dbReference type="ARBA" id="ARBA00023136"/>
    </source>
</evidence>
<evidence type="ECO:0000256" key="4">
    <source>
        <dbReference type="ARBA" id="ARBA00022692"/>
    </source>
</evidence>
<feature type="transmembrane region" description="Helical" evidence="8">
    <location>
        <begin position="215"/>
        <end position="236"/>
    </location>
</feature>
<keyword evidence="5 8" id="KW-1133">Transmembrane helix</keyword>